<dbReference type="EMBL" id="JAUJYN010000003">
    <property type="protein sequence ID" value="KAK1276094.1"/>
    <property type="molecule type" value="Genomic_DNA"/>
</dbReference>
<feature type="region of interest" description="Disordered" evidence="1">
    <location>
        <begin position="41"/>
        <end position="62"/>
    </location>
</feature>
<comment type="caution">
    <text evidence="2">The sequence shown here is derived from an EMBL/GenBank/DDBJ whole genome shotgun (WGS) entry which is preliminary data.</text>
</comment>
<reference evidence="2" key="1">
    <citation type="journal article" date="2023" name="Nat. Commun.">
        <title>Diploid and tetraploid genomes of Acorus and the evolution of monocots.</title>
        <authorList>
            <person name="Ma L."/>
            <person name="Liu K.W."/>
            <person name="Li Z."/>
            <person name="Hsiao Y.Y."/>
            <person name="Qi Y."/>
            <person name="Fu T."/>
            <person name="Tang G.D."/>
            <person name="Zhang D."/>
            <person name="Sun W.H."/>
            <person name="Liu D.K."/>
            <person name="Li Y."/>
            <person name="Chen G.Z."/>
            <person name="Liu X.D."/>
            <person name="Liao X.Y."/>
            <person name="Jiang Y.T."/>
            <person name="Yu X."/>
            <person name="Hao Y."/>
            <person name="Huang J."/>
            <person name="Zhao X.W."/>
            <person name="Ke S."/>
            <person name="Chen Y.Y."/>
            <person name="Wu W.L."/>
            <person name="Hsu J.L."/>
            <person name="Lin Y.F."/>
            <person name="Huang M.D."/>
            <person name="Li C.Y."/>
            <person name="Huang L."/>
            <person name="Wang Z.W."/>
            <person name="Zhao X."/>
            <person name="Zhong W.Y."/>
            <person name="Peng D.H."/>
            <person name="Ahmad S."/>
            <person name="Lan S."/>
            <person name="Zhang J.S."/>
            <person name="Tsai W.C."/>
            <person name="Van de Peer Y."/>
            <person name="Liu Z.J."/>
        </authorList>
    </citation>
    <scope>NUCLEOTIDE SEQUENCE</scope>
    <source>
        <strain evidence="2">SCP</strain>
    </source>
</reference>
<gene>
    <name evidence="2" type="ORF">QJS04_geneDACA011165</name>
</gene>
<sequence>MTEVDCNIRINVPREIQRRNTSEKWRLFCFVPQEPSSDGFEYVDNKPIDRPELDRASSGDEKRLIPKLSKKTRRLPCYGGSKGAENE</sequence>
<dbReference type="Proteomes" id="UP001179952">
    <property type="component" value="Unassembled WGS sequence"/>
</dbReference>
<protein>
    <submittedName>
        <fullName evidence="2">Uncharacterized protein</fullName>
    </submittedName>
</protein>
<evidence type="ECO:0000256" key="1">
    <source>
        <dbReference type="SAM" id="MobiDB-lite"/>
    </source>
</evidence>
<reference evidence="2" key="2">
    <citation type="submission" date="2023-06" db="EMBL/GenBank/DDBJ databases">
        <authorList>
            <person name="Ma L."/>
            <person name="Liu K.-W."/>
            <person name="Li Z."/>
            <person name="Hsiao Y.-Y."/>
            <person name="Qi Y."/>
            <person name="Fu T."/>
            <person name="Tang G."/>
            <person name="Zhang D."/>
            <person name="Sun W.-H."/>
            <person name="Liu D.-K."/>
            <person name="Li Y."/>
            <person name="Chen G.-Z."/>
            <person name="Liu X.-D."/>
            <person name="Liao X.-Y."/>
            <person name="Jiang Y.-T."/>
            <person name="Yu X."/>
            <person name="Hao Y."/>
            <person name="Huang J."/>
            <person name="Zhao X.-W."/>
            <person name="Ke S."/>
            <person name="Chen Y.-Y."/>
            <person name="Wu W.-L."/>
            <person name="Hsu J.-L."/>
            <person name="Lin Y.-F."/>
            <person name="Huang M.-D."/>
            <person name="Li C.-Y."/>
            <person name="Huang L."/>
            <person name="Wang Z.-W."/>
            <person name="Zhao X."/>
            <person name="Zhong W.-Y."/>
            <person name="Peng D.-H."/>
            <person name="Ahmad S."/>
            <person name="Lan S."/>
            <person name="Zhang J.-S."/>
            <person name="Tsai W.-C."/>
            <person name="Van De Peer Y."/>
            <person name="Liu Z.-J."/>
        </authorList>
    </citation>
    <scope>NUCLEOTIDE SEQUENCE</scope>
    <source>
        <strain evidence="2">SCP</strain>
        <tissue evidence="2">Leaves</tissue>
    </source>
</reference>
<evidence type="ECO:0000313" key="3">
    <source>
        <dbReference type="Proteomes" id="UP001179952"/>
    </source>
</evidence>
<accession>A0AAV9BIX5</accession>
<feature type="compositionally biased region" description="Basic and acidic residues" evidence="1">
    <location>
        <begin position="43"/>
        <end position="62"/>
    </location>
</feature>
<proteinExistence type="predicted"/>
<keyword evidence="3" id="KW-1185">Reference proteome</keyword>
<organism evidence="2 3">
    <name type="scientific">Acorus gramineus</name>
    <name type="common">Dwarf sweet flag</name>
    <dbReference type="NCBI Taxonomy" id="55184"/>
    <lineage>
        <taxon>Eukaryota</taxon>
        <taxon>Viridiplantae</taxon>
        <taxon>Streptophyta</taxon>
        <taxon>Embryophyta</taxon>
        <taxon>Tracheophyta</taxon>
        <taxon>Spermatophyta</taxon>
        <taxon>Magnoliopsida</taxon>
        <taxon>Liliopsida</taxon>
        <taxon>Acoraceae</taxon>
        <taxon>Acorus</taxon>
    </lineage>
</organism>
<name>A0AAV9BIX5_ACOGR</name>
<evidence type="ECO:0000313" key="2">
    <source>
        <dbReference type="EMBL" id="KAK1276094.1"/>
    </source>
</evidence>
<dbReference type="AlphaFoldDB" id="A0AAV9BIX5"/>